<dbReference type="Pfam" id="PF03221">
    <property type="entry name" value="HTH_Tnp_Tc5"/>
    <property type="match status" value="1"/>
</dbReference>
<dbReference type="InterPro" id="IPR036397">
    <property type="entry name" value="RNaseH_sf"/>
</dbReference>
<proteinExistence type="predicted"/>
<evidence type="ECO:0000313" key="5">
    <source>
        <dbReference type="Proteomes" id="UP001213681"/>
    </source>
</evidence>
<comment type="caution">
    <text evidence="4">The sequence shown here is derived from an EMBL/GenBank/DDBJ whole genome shotgun (WGS) entry which is preliminary data.</text>
</comment>
<gene>
    <name evidence="4" type="ORF">N7458_005931</name>
</gene>
<evidence type="ECO:0000313" key="4">
    <source>
        <dbReference type="EMBL" id="KAJ5449482.1"/>
    </source>
</evidence>
<dbReference type="InterPro" id="IPR006600">
    <property type="entry name" value="HTH_CenpB_DNA-bd_dom"/>
</dbReference>
<keyword evidence="1" id="KW-0238">DNA-binding</keyword>
<dbReference type="Pfam" id="PF03184">
    <property type="entry name" value="DDE_1"/>
    <property type="match status" value="1"/>
</dbReference>
<dbReference type="PANTHER" id="PTHR19303:SF74">
    <property type="entry name" value="POGO TRANSPOSABLE ELEMENT WITH KRAB DOMAIN"/>
    <property type="match status" value="1"/>
</dbReference>
<reference evidence="4" key="2">
    <citation type="journal article" date="2023" name="IMA Fungus">
        <title>Comparative genomic study of the Penicillium genus elucidates a diverse pangenome and 15 lateral gene transfer events.</title>
        <authorList>
            <person name="Petersen C."/>
            <person name="Sorensen T."/>
            <person name="Nielsen M.R."/>
            <person name="Sondergaard T.E."/>
            <person name="Sorensen J.L."/>
            <person name="Fitzpatrick D.A."/>
            <person name="Frisvad J.C."/>
            <person name="Nielsen K.L."/>
        </authorList>
    </citation>
    <scope>NUCLEOTIDE SEQUENCE</scope>
    <source>
        <strain evidence="4">IBT 16125</strain>
    </source>
</reference>
<evidence type="ECO:0000259" key="3">
    <source>
        <dbReference type="PROSITE" id="PS51253"/>
    </source>
</evidence>
<protein>
    <recommendedName>
        <fullName evidence="3">HTH CENPB-type domain-containing protein</fullName>
    </recommendedName>
</protein>
<dbReference type="RefSeq" id="XP_056765017.1">
    <property type="nucleotide sequence ID" value="XM_056909313.1"/>
</dbReference>
<organism evidence="4 5">
    <name type="scientific">Penicillium daleae</name>
    <dbReference type="NCBI Taxonomy" id="63821"/>
    <lineage>
        <taxon>Eukaryota</taxon>
        <taxon>Fungi</taxon>
        <taxon>Dikarya</taxon>
        <taxon>Ascomycota</taxon>
        <taxon>Pezizomycotina</taxon>
        <taxon>Eurotiomycetes</taxon>
        <taxon>Eurotiomycetidae</taxon>
        <taxon>Eurotiales</taxon>
        <taxon>Aspergillaceae</taxon>
        <taxon>Penicillium</taxon>
    </lineage>
</organism>
<dbReference type="Gene3D" id="3.30.420.10">
    <property type="entry name" value="Ribonuclease H-like superfamily/Ribonuclease H"/>
    <property type="match status" value="1"/>
</dbReference>
<accession>A0AAD6C4J6</accession>
<dbReference type="Proteomes" id="UP001213681">
    <property type="component" value="Unassembled WGS sequence"/>
</dbReference>
<feature type="domain" description="HTH CENPB-type" evidence="3">
    <location>
        <begin position="53"/>
        <end position="128"/>
    </location>
</feature>
<dbReference type="InterPro" id="IPR004875">
    <property type="entry name" value="DDE_SF_endonuclease_dom"/>
</dbReference>
<dbReference type="AlphaFoldDB" id="A0AAD6C4J6"/>
<keyword evidence="5" id="KW-1185">Reference proteome</keyword>
<dbReference type="PROSITE" id="PS51253">
    <property type="entry name" value="HTH_CENPB"/>
    <property type="match status" value="1"/>
</dbReference>
<name>A0AAD6C4J6_9EURO</name>
<evidence type="ECO:0000256" key="1">
    <source>
        <dbReference type="ARBA" id="ARBA00023125"/>
    </source>
</evidence>
<evidence type="ECO:0000256" key="2">
    <source>
        <dbReference type="SAM" id="MobiDB-lite"/>
    </source>
</evidence>
<dbReference type="InterPro" id="IPR050863">
    <property type="entry name" value="CenT-Element_Derived"/>
</dbReference>
<sequence length="541" mass="62190">MAESNQSIESRIQLAILELENVEKPNIKAWARSRNLPYQRLLARYKGRLSLSDRQPNGRKLDESQESALCRYIDFLDSIYLPPKRPAIAAAANAILASCHTDDSTKPPTIGRHWLQRFLHRHPVYLVRRQRAIDIERKKCLDRQVAREWFDSYQETIAQYGITADDIWNFDETGFNIGVGRDQWIITREPKRQISGGFSTNREYATAIEAISATGTTIAPVVILSAKVLLLRWFEIVGDERIAVTETGYLNNVLALQWIQLFNKLTKDSAKGTHRMLICDQFGSHLTYEFVKYCEDHKIILFFLPPHSSHLLQPLDVGVFSVYKHWHSEWVYDATVSGYEKITKNDFLGAIAQIRQKTFKPSTIKLGFRLTGLWPINPSVVLDSLVDSDRDFGFNTPSPPSSAASNSQDSSDLSTPKTIERVKKLEERLEDKISRMQQTPSRRLLRKLAKAATEFAYIASELEQNIENSENLRELRYARENRSRKASKLTGIVHSSQVDRMKRILKSGEDLKALMKLRPYYKREVMPELKRVCKAKGYLIK</sequence>
<dbReference type="EMBL" id="JAPVEA010000006">
    <property type="protein sequence ID" value="KAJ5449482.1"/>
    <property type="molecule type" value="Genomic_DNA"/>
</dbReference>
<dbReference type="GO" id="GO:0005634">
    <property type="term" value="C:nucleus"/>
    <property type="evidence" value="ECO:0007669"/>
    <property type="project" value="TreeGrafter"/>
</dbReference>
<dbReference type="PANTHER" id="PTHR19303">
    <property type="entry name" value="TRANSPOSON"/>
    <property type="match status" value="1"/>
</dbReference>
<dbReference type="GO" id="GO:0003677">
    <property type="term" value="F:DNA binding"/>
    <property type="evidence" value="ECO:0007669"/>
    <property type="project" value="UniProtKB-KW"/>
</dbReference>
<reference evidence="4" key="1">
    <citation type="submission" date="2022-12" db="EMBL/GenBank/DDBJ databases">
        <authorList>
            <person name="Petersen C."/>
        </authorList>
    </citation>
    <scope>NUCLEOTIDE SEQUENCE</scope>
    <source>
        <strain evidence="4">IBT 16125</strain>
    </source>
</reference>
<feature type="region of interest" description="Disordered" evidence="2">
    <location>
        <begin position="393"/>
        <end position="418"/>
    </location>
</feature>
<dbReference type="GeneID" id="81599556"/>
<feature type="compositionally biased region" description="Low complexity" evidence="2">
    <location>
        <begin position="401"/>
        <end position="416"/>
    </location>
</feature>